<keyword evidence="2" id="KW-1185">Reference proteome</keyword>
<name>A8PBR7_COPC7</name>
<dbReference type="OMA" id="FITHRRH"/>
<protein>
    <recommendedName>
        <fullName evidence="3">F-box domain-containing protein</fullName>
    </recommendedName>
</protein>
<comment type="caution">
    <text evidence="1">The sequence shown here is derived from an EMBL/GenBank/DDBJ whole genome shotgun (WGS) entry which is preliminary data.</text>
</comment>
<organism evidence="1 2">
    <name type="scientific">Coprinopsis cinerea (strain Okayama-7 / 130 / ATCC MYA-4618 / FGSC 9003)</name>
    <name type="common">Inky cap fungus</name>
    <name type="synonym">Hormographiella aspergillata</name>
    <dbReference type="NCBI Taxonomy" id="240176"/>
    <lineage>
        <taxon>Eukaryota</taxon>
        <taxon>Fungi</taxon>
        <taxon>Dikarya</taxon>
        <taxon>Basidiomycota</taxon>
        <taxon>Agaricomycotina</taxon>
        <taxon>Agaricomycetes</taxon>
        <taxon>Agaricomycetidae</taxon>
        <taxon>Agaricales</taxon>
        <taxon>Agaricineae</taxon>
        <taxon>Psathyrellaceae</taxon>
        <taxon>Coprinopsis</taxon>
    </lineage>
</organism>
<dbReference type="KEGG" id="cci:CC1G_02716"/>
<dbReference type="VEuPathDB" id="FungiDB:CC1G_02716"/>
<accession>A8PBR7</accession>
<dbReference type="InterPro" id="IPR032675">
    <property type="entry name" value="LRR_dom_sf"/>
</dbReference>
<evidence type="ECO:0008006" key="3">
    <source>
        <dbReference type="Google" id="ProtNLM"/>
    </source>
</evidence>
<dbReference type="Gene3D" id="3.80.10.10">
    <property type="entry name" value="Ribonuclease Inhibitor"/>
    <property type="match status" value="1"/>
</dbReference>
<evidence type="ECO:0000313" key="1">
    <source>
        <dbReference type="EMBL" id="EAU81700.2"/>
    </source>
</evidence>
<dbReference type="GeneID" id="6016886"/>
<dbReference type="AlphaFoldDB" id="A8PBR7"/>
<dbReference type="RefSeq" id="XP_001840253.2">
    <property type="nucleotide sequence ID" value="XM_001840201.2"/>
</dbReference>
<reference evidence="1 2" key="1">
    <citation type="journal article" date="2010" name="Proc. Natl. Acad. Sci. U.S.A.">
        <title>Insights into evolution of multicellular fungi from the assembled chromosomes of the mushroom Coprinopsis cinerea (Coprinus cinereus).</title>
        <authorList>
            <person name="Stajich J.E."/>
            <person name="Wilke S.K."/>
            <person name="Ahren D."/>
            <person name="Au C.H."/>
            <person name="Birren B.W."/>
            <person name="Borodovsky M."/>
            <person name="Burns C."/>
            <person name="Canback B."/>
            <person name="Casselton L.A."/>
            <person name="Cheng C.K."/>
            <person name="Deng J."/>
            <person name="Dietrich F.S."/>
            <person name="Fargo D.C."/>
            <person name="Farman M.L."/>
            <person name="Gathman A.C."/>
            <person name="Goldberg J."/>
            <person name="Guigo R."/>
            <person name="Hoegger P.J."/>
            <person name="Hooker J.B."/>
            <person name="Huggins A."/>
            <person name="James T.Y."/>
            <person name="Kamada T."/>
            <person name="Kilaru S."/>
            <person name="Kodira C."/>
            <person name="Kues U."/>
            <person name="Kupfer D."/>
            <person name="Kwan H.S."/>
            <person name="Lomsadze A."/>
            <person name="Li W."/>
            <person name="Lilly W.W."/>
            <person name="Ma L.J."/>
            <person name="Mackey A.J."/>
            <person name="Manning G."/>
            <person name="Martin F."/>
            <person name="Muraguchi H."/>
            <person name="Natvig D.O."/>
            <person name="Palmerini H."/>
            <person name="Ramesh M.A."/>
            <person name="Rehmeyer C.J."/>
            <person name="Roe B.A."/>
            <person name="Shenoy N."/>
            <person name="Stanke M."/>
            <person name="Ter-Hovhannisyan V."/>
            <person name="Tunlid A."/>
            <person name="Velagapudi R."/>
            <person name="Vision T.J."/>
            <person name="Zeng Q."/>
            <person name="Zolan M.E."/>
            <person name="Pukkila P.J."/>
        </authorList>
    </citation>
    <scope>NUCLEOTIDE SEQUENCE [LARGE SCALE GENOMIC DNA]</scope>
    <source>
        <strain evidence="2">Okayama-7 / 130 / ATCC MYA-4618 / FGSC 9003</strain>
    </source>
</reference>
<evidence type="ECO:0000313" key="2">
    <source>
        <dbReference type="Proteomes" id="UP000001861"/>
    </source>
</evidence>
<dbReference type="InParanoid" id="A8PBR7"/>
<dbReference type="HOGENOM" id="CLU_548679_0_0_1"/>
<proteinExistence type="predicted"/>
<dbReference type="EMBL" id="AACS02000004">
    <property type="protein sequence ID" value="EAU81700.2"/>
    <property type="molecule type" value="Genomic_DNA"/>
</dbReference>
<gene>
    <name evidence="1" type="ORF">CC1G_02716</name>
</gene>
<sequence>MAAVDLPEEIWRLIADEIVEATFCKEFPYRLMGVNRAFFNYYLDMVYGEVYWAKLDHDTVWQLERLQNPIIASHVKRLRIHAWFIDYLMSRDALARPPSRFKRLLQFIRRRPAPSSSSTLESSEVQFAKSFSKNKLVNGSGSSYKPIITAMRTAIGHMTSVTTYTFELRDLPLTKDTELFLVAARLSFGSTLRKLVLHTAISKFDSVLQHTGFEFLDELELHFDYAAGVPSKEEESALLENVVPFINSRCSSIRTLSISSCSAADLSPFFSSLDDFRSLRSLSLYIFYDEAHLSDPSSLLNLIRPRLHHVDFKIRTPESESFKNKETLFQTRMESWKPVNTHLLSHRLLFASIESLHIPFLSLEATLPLISSSSRSLSRLSLYDTKLSFGELTGVMDALGESGRAFGVRFLHVEVKELTVGCLKMLAGRLPRLESLVLIYDVVDLPELAFRWT</sequence>
<dbReference type="OrthoDB" id="2987979at2759"/>
<dbReference type="Proteomes" id="UP000001861">
    <property type="component" value="Unassembled WGS sequence"/>
</dbReference>